<proteinExistence type="predicted"/>
<dbReference type="InterPro" id="IPR011600">
    <property type="entry name" value="Pept_C14_caspase"/>
</dbReference>
<sequence length="804" mass="90538">MQDYLHKRFSALVEPFFNAHGWTSSVGAGPEPLVVRLTRGVQDKYIRLVSIIDLEEVGGGRQGGGGGGGDPLLQRLLCFQDDLWPDDQLYLELKTSETWRDRSREDVIHGRARNVVAAIPRAIEKRESSLSATSDAAILFDGAQASQQLMQMIRAVLDDNRERLLKRNSALSSQTGYPYQSSGSFYESEMVFLEHARVFGLCMGLSEYDGEFQPLAAAEKDAMKLHQTLCSFKNCHSALCSNPRTLEDMKGFLRSNLTSLEEACPEQVLFFFAGHAIFEPTCKDQLLVPTALEAVRSLSSTQLLESMLSITELFRQFRDFERNVALGTPRVLVIVDACREKVECKKENLRAESDFQGMPTFWTLVQTCSNGQVAFDDSAFFQAFLDPCEGMFACNQSLQRALLQCCSSTNTNNPKCVLTNVQNIPEDFCVISDGKDLRVVMSSVIETQKAARYVTSNASWRTDASGADTCVLAYSAQDSVLIRQRASQALKHFVSKKEQDIPRWSFCSMVIMLFLQYDDTRFSSKTMLGHLLAKVKNGNVGPELCEDIQEYLRHGRITSPSFEAWKEQSGLNFQDNKLLIAILDFTVTKEIRKVMPDPQEQRDALLIWEIRVVKCYKSSTSWEKGMDLIEEHLRHVTVIDDGEDNLFYCQVLEKAADAGSFAMILKMTKLSSVFLSCCLLEYNMQHNVSELDGLSAWVSSTGWIVREDGYNTDWTVSNALWSNELTRTFQTLERCEVGMGPRSDQTSLQQDPHNQEQRARTNSSAFYQSPSRQNNVDRLDEITIDEMAARTQTKADGSTTPKVI</sequence>
<name>L1J1X0_GUITC</name>
<dbReference type="GeneID" id="17299226"/>
<dbReference type="SUPFAM" id="SSF52129">
    <property type="entry name" value="Caspase-like"/>
    <property type="match status" value="1"/>
</dbReference>
<evidence type="ECO:0000256" key="1">
    <source>
        <dbReference type="SAM" id="MobiDB-lite"/>
    </source>
</evidence>
<dbReference type="AlphaFoldDB" id="L1J1X0"/>
<feature type="compositionally biased region" description="Polar residues" evidence="1">
    <location>
        <begin position="760"/>
        <end position="772"/>
    </location>
</feature>
<organism evidence="3">
    <name type="scientific">Guillardia theta (strain CCMP2712)</name>
    <name type="common">Cryptophyte</name>
    <dbReference type="NCBI Taxonomy" id="905079"/>
    <lineage>
        <taxon>Eukaryota</taxon>
        <taxon>Cryptophyceae</taxon>
        <taxon>Pyrenomonadales</taxon>
        <taxon>Geminigeraceae</taxon>
        <taxon>Guillardia</taxon>
    </lineage>
</organism>
<dbReference type="Pfam" id="PF00656">
    <property type="entry name" value="Peptidase_C14"/>
    <property type="match status" value="1"/>
</dbReference>
<feature type="region of interest" description="Disordered" evidence="1">
    <location>
        <begin position="739"/>
        <end position="772"/>
    </location>
</feature>
<dbReference type="Gene3D" id="3.40.50.1460">
    <property type="match status" value="1"/>
</dbReference>
<reference evidence="3 5" key="1">
    <citation type="journal article" date="2012" name="Nature">
        <title>Algal genomes reveal evolutionary mosaicism and the fate of nucleomorphs.</title>
        <authorList>
            <consortium name="DOE Joint Genome Institute"/>
            <person name="Curtis B.A."/>
            <person name="Tanifuji G."/>
            <person name="Burki F."/>
            <person name="Gruber A."/>
            <person name="Irimia M."/>
            <person name="Maruyama S."/>
            <person name="Arias M.C."/>
            <person name="Ball S.G."/>
            <person name="Gile G.H."/>
            <person name="Hirakawa Y."/>
            <person name="Hopkins J.F."/>
            <person name="Kuo A."/>
            <person name="Rensing S.A."/>
            <person name="Schmutz J."/>
            <person name="Symeonidi A."/>
            <person name="Elias M."/>
            <person name="Eveleigh R.J."/>
            <person name="Herman E.K."/>
            <person name="Klute M.J."/>
            <person name="Nakayama T."/>
            <person name="Obornik M."/>
            <person name="Reyes-Prieto A."/>
            <person name="Armbrust E.V."/>
            <person name="Aves S.J."/>
            <person name="Beiko R.G."/>
            <person name="Coutinho P."/>
            <person name="Dacks J.B."/>
            <person name="Durnford D.G."/>
            <person name="Fast N.M."/>
            <person name="Green B.R."/>
            <person name="Grisdale C.J."/>
            <person name="Hempel F."/>
            <person name="Henrissat B."/>
            <person name="Hoppner M.P."/>
            <person name="Ishida K."/>
            <person name="Kim E."/>
            <person name="Koreny L."/>
            <person name="Kroth P.G."/>
            <person name="Liu Y."/>
            <person name="Malik S.B."/>
            <person name="Maier U.G."/>
            <person name="McRose D."/>
            <person name="Mock T."/>
            <person name="Neilson J.A."/>
            <person name="Onodera N.T."/>
            <person name="Poole A.M."/>
            <person name="Pritham E.J."/>
            <person name="Richards T.A."/>
            <person name="Rocap G."/>
            <person name="Roy S.W."/>
            <person name="Sarai C."/>
            <person name="Schaack S."/>
            <person name="Shirato S."/>
            <person name="Slamovits C.H."/>
            <person name="Spencer D.F."/>
            <person name="Suzuki S."/>
            <person name="Worden A.Z."/>
            <person name="Zauner S."/>
            <person name="Barry K."/>
            <person name="Bell C."/>
            <person name="Bharti A.K."/>
            <person name="Crow J.A."/>
            <person name="Grimwood J."/>
            <person name="Kramer R."/>
            <person name="Lindquist E."/>
            <person name="Lucas S."/>
            <person name="Salamov A."/>
            <person name="McFadden G.I."/>
            <person name="Lane C.E."/>
            <person name="Keeling P.J."/>
            <person name="Gray M.W."/>
            <person name="Grigoriev I.V."/>
            <person name="Archibald J.M."/>
        </authorList>
    </citation>
    <scope>NUCLEOTIDE SEQUENCE</scope>
    <source>
        <strain evidence="3 5">CCMP2712</strain>
    </source>
</reference>
<accession>L1J1X0</accession>
<reference evidence="5" key="2">
    <citation type="submission" date="2012-11" db="EMBL/GenBank/DDBJ databases">
        <authorList>
            <person name="Kuo A."/>
            <person name="Curtis B.A."/>
            <person name="Tanifuji G."/>
            <person name="Burki F."/>
            <person name="Gruber A."/>
            <person name="Irimia M."/>
            <person name="Maruyama S."/>
            <person name="Arias M.C."/>
            <person name="Ball S.G."/>
            <person name="Gile G.H."/>
            <person name="Hirakawa Y."/>
            <person name="Hopkins J.F."/>
            <person name="Rensing S.A."/>
            <person name="Schmutz J."/>
            <person name="Symeonidi A."/>
            <person name="Elias M."/>
            <person name="Eveleigh R.J."/>
            <person name="Herman E.K."/>
            <person name="Klute M.J."/>
            <person name="Nakayama T."/>
            <person name="Obornik M."/>
            <person name="Reyes-Prieto A."/>
            <person name="Armbrust E.V."/>
            <person name="Aves S.J."/>
            <person name="Beiko R.G."/>
            <person name="Coutinho P."/>
            <person name="Dacks J.B."/>
            <person name="Durnford D.G."/>
            <person name="Fast N.M."/>
            <person name="Green B.R."/>
            <person name="Grisdale C."/>
            <person name="Hempe F."/>
            <person name="Henrissat B."/>
            <person name="Hoppner M.P."/>
            <person name="Ishida K.-I."/>
            <person name="Kim E."/>
            <person name="Koreny L."/>
            <person name="Kroth P.G."/>
            <person name="Liu Y."/>
            <person name="Malik S.-B."/>
            <person name="Maier U.G."/>
            <person name="McRose D."/>
            <person name="Mock T."/>
            <person name="Neilson J.A."/>
            <person name="Onodera N.T."/>
            <person name="Poole A.M."/>
            <person name="Pritham E.J."/>
            <person name="Richards T.A."/>
            <person name="Rocap G."/>
            <person name="Roy S.W."/>
            <person name="Sarai C."/>
            <person name="Schaack S."/>
            <person name="Shirato S."/>
            <person name="Slamovits C.H."/>
            <person name="Spencer D.F."/>
            <person name="Suzuki S."/>
            <person name="Worden A.Z."/>
            <person name="Zauner S."/>
            <person name="Barry K."/>
            <person name="Bell C."/>
            <person name="Bharti A.K."/>
            <person name="Crow J.A."/>
            <person name="Grimwood J."/>
            <person name="Kramer R."/>
            <person name="Lindquist E."/>
            <person name="Lucas S."/>
            <person name="Salamov A."/>
            <person name="McFadden G.I."/>
            <person name="Lane C.E."/>
            <person name="Keeling P.J."/>
            <person name="Gray M.W."/>
            <person name="Grigoriev I.V."/>
            <person name="Archibald J.M."/>
        </authorList>
    </citation>
    <scope>NUCLEOTIDE SEQUENCE</scope>
    <source>
        <strain evidence="5">CCMP2712</strain>
    </source>
</reference>
<dbReference type="KEGG" id="gtt:GUITHDRAFT_111492"/>
<dbReference type="Proteomes" id="UP000011087">
    <property type="component" value="Unassembled WGS sequence"/>
</dbReference>
<evidence type="ECO:0000313" key="4">
    <source>
        <dbReference type="EnsemblProtists" id="EKX42516"/>
    </source>
</evidence>
<evidence type="ECO:0000313" key="3">
    <source>
        <dbReference type="EMBL" id="EKX42516.1"/>
    </source>
</evidence>
<dbReference type="HOGENOM" id="CLU_350389_0_0_1"/>
<dbReference type="EnsemblProtists" id="EKX42516">
    <property type="protein sequence ID" value="EKX42516"/>
    <property type="gene ID" value="GUITHDRAFT_111492"/>
</dbReference>
<dbReference type="InterPro" id="IPR029030">
    <property type="entry name" value="Caspase-like_dom_sf"/>
</dbReference>
<protein>
    <recommendedName>
        <fullName evidence="2">Peptidase C14 caspase domain-containing protein</fullName>
    </recommendedName>
</protein>
<evidence type="ECO:0000313" key="5">
    <source>
        <dbReference type="Proteomes" id="UP000011087"/>
    </source>
</evidence>
<dbReference type="PaxDb" id="55529-EKX42516"/>
<dbReference type="RefSeq" id="XP_005829496.1">
    <property type="nucleotide sequence ID" value="XM_005829439.1"/>
</dbReference>
<reference evidence="4" key="3">
    <citation type="submission" date="2016-03" db="UniProtKB">
        <authorList>
            <consortium name="EnsemblProtists"/>
        </authorList>
    </citation>
    <scope>IDENTIFICATION</scope>
</reference>
<keyword evidence="5" id="KW-1185">Reference proteome</keyword>
<evidence type="ECO:0000259" key="2">
    <source>
        <dbReference type="Pfam" id="PF00656"/>
    </source>
</evidence>
<dbReference type="GO" id="GO:0006508">
    <property type="term" value="P:proteolysis"/>
    <property type="evidence" value="ECO:0007669"/>
    <property type="project" value="InterPro"/>
</dbReference>
<gene>
    <name evidence="3" type="ORF">GUITHDRAFT_111492</name>
</gene>
<feature type="compositionally biased region" description="Polar residues" evidence="1">
    <location>
        <begin position="743"/>
        <end position="752"/>
    </location>
</feature>
<dbReference type="EMBL" id="JH993016">
    <property type="protein sequence ID" value="EKX42516.1"/>
    <property type="molecule type" value="Genomic_DNA"/>
</dbReference>
<feature type="domain" description="Peptidase C14 caspase" evidence="2">
    <location>
        <begin position="201"/>
        <end position="387"/>
    </location>
</feature>
<dbReference type="GO" id="GO:0004197">
    <property type="term" value="F:cysteine-type endopeptidase activity"/>
    <property type="evidence" value="ECO:0007669"/>
    <property type="project" value="InterPro"/>
</dbReference>